<feature type="modified residue" description="4-aspartylphosphate" evidence="3">
    <location>
        <position position="636"/>
    </location>
</feature>
<dbReference type="Gene3D" id="1.10.287.130">
    <property type="match status" value="1"/>
</dbReference>
<organism evidence="7 8">
    <name type="scientific">Histidinibacterium aquaticum</name>
    <dbReference type="NCBI Taxonomy" id="2613962"/>
    <lineage>
        <taxon>Bacteria</taxon>
        <taxon>Pseudomonadati</taxon>
        <taxon>Pseudomonadota</taxon>
        <taxon>Alphaproteobacteria</taxon>
        <taxon>Rhodobacterales</taxon>
        <taxon>Paracoccaceae</taxon>
        <taxon>Histidinibacterium</taxon>
    </lineage>
</organism>
<dbReference type="InterPro" id="IPR003594">
    <property type="entry name" value="HATPase_dom"/>
</dbReference>
<protein>
    <recommendedName>
        <fullName evidence="2">histidine kinase</fullName>
        <ecNumber evidence="2">2.7.13.3</ecNumber>
    </recommendedName>
</protein>
<dbReference type="Pfam" id="PF02518">
    <property type="entry name" value="HATPase_c"/>
    <property type="match status" value="1"/>
</dbReference>
<dbReference type="GO" id="GO:0000155">
    <property type="term" value="F:phosphorelay sensor kinase activity"/>
    <property type="evidence" value="ECO:0007669"/>
    <property type="project" value="InterPro"/>
</dbReference>
<dbReference type="InterPro" id="IPR011006">
    <property type="entry name" value="CheY-like_superfamily"/>
</dbReference>
<evidence type="ECO:0000313" key="8">
    <source>
        <dbReference type="Proteomes" id="UP000326554"/>
    </source>
</evidence>
<name>A0A5J5GFC3_9RHOB</name>
<proteinExistence type="predicted"/>
<dbReference type="PRINTS" id="PR00344">
    <property type="entry name" value="BCTRLSENSOR"/>
</dbReference>
<evidence type="ECO:0000259" key="6">
    <source>
        <dbReference type="PROSITE" id="PS50113"/>
    </source>
</evidence>
<dbReference type="InterPro" id="IPR013656">
    <property type="entry name" value="PAS_4"/>
</dbReference>
<dbReference type="SUPFAM" id="SSF52172">
    <property type="entry name" value="CheY-like"/>
    <property type="match status" value="1"/>
</dbReference>
<gene>
    <name evidence="7" type="ORF">F3S47_13070</name>
</gene>
<dbReference type="PROSITE" id="PS50109">
    <property type="entry name" value="HIS_KIN"/>
    <property type="match status" value="1"/>
</dbReference>
<dbReference type="InterPro" id="IPR005467">
    <property type="entry name" value="His_kinase_dom"/>
</dbReference>
<dbReference type="Pfam" id="PF00072">
    <property type="entry name" value="Response_reg"/>
    <property type="match status" value="1"/>
</dbReference>
<dbReference type="InterPro" id="IPR001789">
    <property type="entry name" value="Sig_transdc_resp-reg_receiver"/>
</dbReference>
<dbReference type="Gene3D" id="3.30.565.10">
    <property type="entry name" value="Histidine kinase-like ATPase, C-terminal domain"/>
    <property type="match status" value="1"/>
</dbReference>
<dbReference type="PANTHER" id="PTHR43065:SF49">
    <property type="entry name" value="HISTIDINE KINASE"/>
    <property type="match status" value="1"/>
</dbReference>
<dbReference type="Pfam" id="PF08448">
    <property type="entry name" value="PAS_4"/>
    <property type="match status" value="1"/>
</dbReference>
<dbReference type="SUPFAM" id="SSF55785">
    <property type="entry name" value="PYP-like sensor domain (PAS domain)"/>
    <property type="match status" value="2"/>
</dbReference>
<evidence type="ECO:0000256" key="3">
    <source>
        <dbReference type="PROSITE-ProRule" id="PRU00169"/>
    </source>
</evidence>
<dbReference type="Proteomes" id="UP000326554">
    <property type="component" value="Unassembled WGS sequence"/>
</dbReference>
<dbReference type="PROSITE" id="PS50110">
    <property type="entry name" value="RESPONSE_REGULATORY"/>
    <property type="match status" value="1"/>
</dbReference>
<comment type="catalytic activity">
    <reaction evidence="1">
        <text>ATP + protein L-histidine = ADP + protein N-phospho-L-histidine.</text>
        <dbReference type="EC" id="2.7.13.3"/>
    </reaction>
</comment>
<keyword evidence="8" id="KW-1185">Reference proteome</keyword>
<evidence type="ECO:0000256" key="2">
    <source>
        <dbReference type="ARBA" id="ARBA00012438"/>
    </source>
</evidence>
<evidence type="ECO:0000256" key="1">
    <source>
        <dbReference type="ARBA" id="ARBA00000085"/>
    </source>
</evidence>
<dbReference type="Gene3D" id="3.30.450.20">
    <property type="entry name" value="PAS domain"/>
    <property type="match status" value="1"/>
</dbReference>
<reference evidence="7 8" key="1">
    <citation type="submission" date="2019-09" db="EMBL/GenBank/DDBJ databases">
        <authorList>
            <person name="Park J.-S."/>
            <person name="Choi H.-J."/>
        </authorList>
    </citation>
    <scope>NUCLEOTIDE SEQUENCE [LARGE SCALE GENOMIC DNA]</scope>
    <source>
        <strain evidence="7 8">176SS1-4</strain>
    </source>
</reference>
<dbReference type="PROSITE" id="PS50113">
    <property type="entry name" value="PAC"/>
    <property type="match status" value="1"/>
</dbReference>
<feature type="domain" description="PAC" evidence="6">
    <location>
        <begin position="144"/>
        <end position="200"/>
    </location>
</feature>
<dbReference type="InterPro" id="IPR000700">
    <property type="entry name" value="PAS-assoc_C"/>
</dbReference>
<dbReference type="InterPro" id="IPR036890">
    <property type="entry name" value="HATPase_C_sf"/>
</dbReference>
<evidence type="ECO:0000259" key="5">
    <source>
        <dbReference type="PROSITE" id="PS50110"/>
    </source>
</evidence>
<accession>A0A5J5GFC3</accession>
<dbReference type="InterPro" id="IPR004358">
    <property type="entry name" value="Sig_transdc_His_kin-like_C"/>
</dbReference>
<dbReference type="InterPro" id="IPR035965">
    <property type="entry name" value="PAS-like_dom_sf"/>
</dbReference>
<dbReference type="SUPFAM" id="SSF55874">
    <property type="entry name" value="ATPase domain of HSP90 chaperone/DNA topoisomerase II/histidine kinase"/>
    <property type="match status" value="1"/>
</dbReference>
<dbReference type="SMART" id="SM00448">
    <property type="entry name" value="REC"/>
    <property type="match status" value="1"/>
</dbReference>
<dbReference type="PANTHER" id="PTHR43065">
    <property type="entry name" value="SENSOR HISTIDINE KINASE"/>
    <property type="match status" value="1"/>
</dbReference>
<dbReference type="Gene3D" id="3.40.50.2300">
    <property type="match status" value="1"/>
</dbReference>
<dbReference type="AlphaFoldDB" id="A0A5J5GFC3"/>
<sequence length="709" mass="74910">MNSVDHDCPQTVEPPASHSPFVLQASHHRHPHPSGDATAKGKLCRIVRMAGDGSLSVGQRGGTGLVPVSKDPASVLGGNTDGAAKAMIAAAPVALAYFDSDLACVAQSRLWEERTLPCPGEGEGAHVAGLPTEVVDAMRRVLENPAEVTVETRGGLADGLSTWNEWHIGPLSGPDGALAGLAVSTLDITERKRAERKSALAETVHRLTVDALGIGVVQRDFDSGKTTIDETFRSLSGVGSGDLPGDFPAWAEVLGAADPDGFRRASRAAMDPGGDGQFQAELTPEIQCTTRRLQLRGRFSFPEADGSAQPSHFTGILIDDTEIFETNARRTRAQRLQTAGRIAGVIAHDFNNLLSVILANIELAELSVTDGQVSELLERARIAAEMGGNFNRKLLALSSETTVRPELVQVDNHILKTWSMLEHLLSEQVSLHFSPGGDGTCVSIDPAELDAAILNLVINARDAEPEGGKITISTEVVDLDAAAAQEFPEGRPGRFLRISVADTGIGMSPADLQKAREPFFTKKKRGFGTGLGLTSVSASIGRASGFLSIRSALEKGTEVSLYLPAEPCAEDQPSETENVPIGDGELVLVVEDDTLLRDATTRRLEALGYAVIEASNGEKALSLLADGEPVDLVFSDVVMPGEVSGYDVADEVQRSYPGVAIVMTSGHISGQIQSLAGDGPAPQLLKKPYSLTTLANAVKEALELSRNTG</sequence>
<dbReference type="InterPro" id="IPR036097">
    <property type="entry name" value="HisK_dim/P_sf"/>
</dbReference>
<keyword evidence="3" id="KW-0597">Phosphoprotein</keyword>
<feature type="domain" description="Response regulatory" evidence="5">
    <location>
        <begin position="586"/>
        <end position="702"/>
    </location>
</feature>
<dbReference type="SMART" id="SM00387">
    <property type="entry name" value="HATPase_c"/>
    <property type="match status" value="1"/>
</dbReference>
<feature type="domain" description="Histidine kinase" evidence="4">
    <location>
        <begin position="345"/>
        <end position="567"/>
    </location>
</feature>
<evidence type="ECO:0000313" key="7">
    <source>
        <dbReference type="EMBL" id="KAA9006710.1"/>
    </source>
</evidence>
<dbReference type="EMBL" id="VYQE01000004">
    <property type="protein sequence ID" value="KAA9006710.1"/>
    <property type="molecule type" value="Genomic_DNA"/>
</dbReference>
<dbReference type="SUPFAM" id="SSF47384">
    <property type="entry name" value="Homodimeric domain of signal transducing histidine kinase"/>
    <property type="match status" value="1"/>
</dbReference>
<comment type="caution">
    <text evidence="7">The sequence shown here is derived from an EMBL/GenBank/DDBJ whole genome shotgun (WGS) entry which is preliminary data.</text>
</comment>
<evidence type="ECO:0000259" key="4">
    <source>
        <dbReference type="PROSITE" id="PS50109"/>
    </source>
</evidence>
<dbReference type="EC" id="2.7.13.3" evidence="2"/>